<dbReference type="PANTHER" id="PTHR12526">
    <property type="entry name" value="GLYCOSYLTRANSFERASE"/>
    <property type="match status" value="1"/>
</dbReference>
<dbReference type="InterPro" id="IPR001296">
    <property type="entry name" value="Glyco_trans_1"/>
</dbReference>
<dbReference type="GO" id="GO:0016757">
    <property type="term" value="F:glycosyltransferase activity"/>
    <property type="evidence" value="ECO:0007669"/>
    <property type="project" value="InterPro"/>
</dbReference>
<dbReference type="Proteomes" id="UP000536534">
    <property type="component" value="Unassembled WGS sequence"/>
</dbReference>
<evidence type="ECO:0000259" key="2">
    <source>
        <dbReference type="Pfam" id="PF13439"/>
    </source>
</evidence>
<dbReference type="EMBL" id="JAAYYV010000034">
    <property type="protein sequence ID" value="NLF53038.1"/>
    <property type="molecule type" value="Genomic_DNA"/>
</dbReference>
<feature type="domain" description="Glycosyltransferase subfamily 4-like N-terminal" evidence="2">
    <location>
        <begin position="27"/>
        <end position="185"/>
    </location>
</feature>
<comment type="caution">
    <text evidence="3">The sequence shown here is derived from an EMBL/GenBank/DDBJ whole genome shotgun (WGS) entry which is preliminary data.</text>
</comment>
<name>A0A7X7R791_9RHOO</name>
<dbReference type="PANTHER" id="PTHR12526:SF638">
    <property type="entry name" value="SPORE COAT PROTEIN SA"/>
    <property type="match status" value="1"/>
</dbReference>
<dbReference type="InterPro" id="IPR028098">
    <property type="entry name" value="Glyco_trans_4-like_N"/>
</dbReference>
<proteinExistence type="predicted"/>
<sequence length="391" mass="43027">MSAPPATARAPNRPLKVLQLLPALDGGGVERGTLEIARALVAAGHASVVLSKGGRLVAQLEREGSRHIASDLGRKSPATFLHYRALRRLFEREGFDIVHARSRMPAWVAWLAWRGMPPASRPRLVTTVHGMHSVSRYSAIMCAGERVIAVSDTVRDYIRRHYPPGRWPHLADERITVIPRGIDPAEFPRDHRPSQDWRVRFQAEFPQIGARKVLTLPGRLTRLKGHHDFIALVGRLVAEGLDVVGLIVGGEDPKRPGYAKEIRERVAAEGLGERIVFTGHRSDVREIYAISDCVLSLSSTPESFGRTVLEPLAMGRPVVGYAHGGVAEILAELFPCGAVAKGDTTAAGARVVEILQDKAPAVRPNTRFLLDEMQRRTIDVYENLRPSGARE</sequence>
<dbReference type="AlphaFoldDB" id="A0A7X7R791"/>
<dbReference type="CDD" id="cd03819">
    <property type="entry name" value="GT4_WavL-like"/>
    <property type="match status" value="1"/>
</dbReference>
<evidence type="ECO:0000259" key="1">
    <source>
        <dbReference type="Pfam" id="PF00534"/>
    </source>
</evidence>
<dbReference type="SUPFAM" id="SSF53756">
    <property type="entry name" value="UDP-Glycosyltransferase/glycogen phosphorylase"/>
    <property type="match status" value="1"/>
</dbReference>
<feature type="domain" description="Glycosyl transferase family 1" evidence="1">
    <location>
        <begin position="210"/>
        <end position="358"/>
    </location>
</feature>
<dbReference type="Pfam" id="PF00534">
    <property type="entry name" value="Glycos_transf_1"/>
    <property type="match status" value="1"/>
</dbReference>
<dbReference type="Pfam" id="PF13439">
    <property type="entry name" value="Glyco_transf_4"/>
    <property type="match status" value="1"/>
</dbReference>
<evidence type="ECO:0000313" key="4">
    <source>
        <dbReference type="Proteomes" id="UP000536534"/>
    </source>
</evidence>
<accession>A0A7X7R791</accession>
<dbReference type="Gene3D" id="3.40.50.2000">
    <property type="entry name" value="Glycogen Phosphorylase B"/>
    <property type="match status" value="2"/>
</dbReference>
<reference evidence="3 4" key="1">
    <citation type="journal article" date="2020" name="Biotechnol. Biofuels">
        <title>New insights from the biogas microbiome by comprehensive genome-resolved metagenomics of nearly 1600 species originating from multiple anaerobic digesters.</title>
        <authorList>
            <person name="Campanaro S."/>
            <person name="Treu L."/>
            <person name="Rodriguez-R L.M."/>
            <person name="Kovalovszki A."/>
            <person name="Ziels R.M."/>
            <person name="Maus I."/>
            <person name="Zhu X."/>
            <person name="Kougias P.G."/>
            <person name="Basile A."/>
            <person name="Luo G."/>
            <person name="Schluter A."/>
            <person name="Konstantinidis K.T."/>
            <person name="Angelidaki I."/>
        </authorList>
    </citation>
    <scope>NUCLEOTIDE SEQUENCE [LARGE SCALE GENOMIC DNA]</scope>
    <source>
        <strain evidence="3">AS06rmzACSIP_256</strain>
    </source>
</reference>
<gene>
    <name evidence="3" type="ORF">GX576_01290</name>
</gene>
<protein>
    <submittedName>
        <fullName evidence="3">Glycosyltransferase family 4 protein</fullName>
    </submittedName>
</protein>
<keyword evidence="3" id="KW-0808">Transferase</keyword>
<organism evidence="3 4">
    <name type="scientific">Thauera phenolivorans</name>
    <dbReference type="NCBI Taxonomy" id="1792543"/>
    <lineage>
        <taxon>Bacteria</taxon>
        <taxon>Pseudomonadati</taxon>
        <taxon>Pseudomonadota</taxon>
        <taxon>Betaproteobacteria</taxon>
        <taxon>Rhodocyclales</taxon>
        <taxon>Zoogloeaceae</taxon>
        <taxon>Thauera</taxon>
    </lineage>
</organism>
<evidence type="ECO:0000313" key="3">
    <source>
        <dbReference type="EMBL" id="NLF53038.1"/>
    </source>
</evidence>